<evidence type="ECO:0000313" key="2">
    <source>
        <dbReference type="EMBL" id="JAR96594.1"/>
    </source>
</evidence>
<dbReference type="InterPro" id="IPR043502">
    <property type="entry name" value="DNA/RNA_pol_sf"/>
</dbReference>
<reference evidence="2" key="2">
    <citation type="journal article" date="2017" name="J. Med. Entomol.">
        <title>Transcriptome Analysis of the Triatoma infestans (Hemiptera: Reduviidae) Integument.</title>
        <authorList>
            <person name="Calderon-Fernandez G.M."/>
            <person name="Moriconi D.E."/>
            <person name="Dulbecco A.B."/>
            <person name="Juarez M.P."/>
        </authorList>
    </citation>
    <scope>NUCLEOTIDE SEQUENCE</scope>
    <source>
        <strain evidence="2">Int1</strain>
        <tissue evidence="2">Integument</tissue>
    </source>
</reference>
<dbReference type="SUPFAM" id="SSF56672">
    <property type="entry name" value="DNA/RNA polymerases"/>
    <property type="match status" value="1"/>
</dbReference>
<reference evidence="2" key="1">
    <citation type="submission" date="2016-04" db="EMBL/GenBank/DDBJ databases">
        <authorList>
            <person name="Calderon-Fernandez G.M.Sr."/>
        </authorList>
    </citation>
    <scope>NUCLEOTIDE SEQUENCE</scope>
    <source>
        <strain evidence="2">Int1</strain>
        <tissue evidence="2">Integument</tissue>
    </source>
</reference>
<dbReference type="GO" id="GO:0071897">
    <property type="term" value="P:DNA biosynthetic process"/>
    <property type="evidence" value="ECO:0007669"/>
    <property type="project" value="UniProtKB-ARBA"/>
</dbReference>
<evidence type="ECO:0000259" key="1">
    <source>
        <dbReference type="PROSITE" id="PS50878"/>
    </source>
</evidence>
<name>A0A170VEW3_TRIIF</name>
<organism evidence="2">
    <name type="scientific">Triatoma infestans</name>
    <name type="common">Assassin bug</name>
    <dbReference type="NCBI Taxonomy" id="30076"/>
    <lineage>
        <taxon>Eukaryota</taxon>
        <taxon>Metazoa</taxon>
        <taxon>Ecdysozoa</taxon>
        <taxon>Arthropoda</taxon>
        <taxon>Hexapoda</taxon>
        <taxon>Insecta</taxon>
        <taxon>Pterygota</taxon>
        <taxon>Neoptera</taxon>
        <taxon>Paraneoptera</taxon>
        <taxon>Hemiptera</taxon>
        <taxon>Heteroptera</taxon>
        <taxon>Panheteroptera</taxon>
        <taxon>Cimicomorpha</taxon>
        <taxon>Reduviidae</taxon>
        <taxon>Triatominae</taxon>
        <taxon>Triatoma</taxon>
    </lineage>
</organism>
<dbReference type="InterPro" id="IPR000477">
    <property type="entry name" value="RT_dom"/>
</dbReference>
<dbReference type="EMBL" id="GEMB01006757">
    <property type="protein sequence ID" value="JAR96594.1"/>
    <property type="molecule type" value="Transcribed_RNA"/>
</dbReference>
<protein>
    <submittedName>
        <fullName evidence="2">Putative ankyrin 2,3/unc44 protein</fullName>
    </submittedName>
</protein>
<dbReference type="AlphaFoldDB" id="A0A170VEW3"/>
<feature type="domain" description="Reverse transcriptase" evidence="1">
    <location>
        <begin position="1"/>
        <end position="102"/>
    </location>
</feature>
<proteinExistence type="predicted"/>
<dbReference type="PANTHER" id="PTHR21301:SF10">
    <property type="entry name" value="REVERSE TRANSCRIPTASE DOMAIN-CONTAINING PROTEIN"/>
    <property type="match status" value="1"/>
</dbReference>
<feature type="non-terminal residue" evidence="2">
    <location>
        <position position="1"/>
    </location>
</feature>
<dbReference type="PROSITE" id="PS50878">
    <property type="entry name" value="RT_POL"/>
    <property type="match status" value="1"/>
</dbReference>
<dbReference type="Pfam" id="PF00078">
    <property type="entry name" value="RVT_1"/>
    <property type="match status" value="1"/>
</dbReference>
<dbReference type="PANTHER" id="PTHR21301">
    <property type="entry name" value="REVERSE TRANSCRIPTASE"/>
    <property type="match status" value="1"/>
</dbReference>
<accession>A0A170VEW3</accession>
<sequence length="102" mass="11733">KTIFIEGLKLILNNTYFSYRGQKYKQVGGLPMGSPLSTYVANITMNHIINNSIIETKIKPLLLTKYIDDLLVIIDKNENTTFFDKLNNYNPKIQIHTGNKKK</sequence>